<dbReference type="RefSeq" id="WP_238841164.1">
    <property type="nucleotide sequence ID" value="NZ_BLIV01000012.1"/>
</dbReference>
<dbReference type="InterPro" id="IPR036388">
    <property type="entry name" value="WH-like_DNA-bd_sf"/>
</dbReference>
<name>A0A640VVI9_9RHOB</name>
<dbReference type="SUPFAM" id="SSF55781">
    <property type="entry name" value="GAF domain-like"/>
    <property type="match status" value="1"/>
</dbReference>
<keyword evidence="1" id="KW-0805">Transcription regulation</keyword>
<evidence type="ECO:0000256" key="3">
    <source>
        <dbReference type="ARBA" id="ARBA00023163"/>
    </source>
</evidence>
<dbReference type="InterPro" id="IPR014757">
    <property type="entry name" value="Tscrpt_reg_IclR_C"/>
</dbReference>
<keyword evidence="2" id="KW-0238">DNA-binding</keyword>
<dbReference type="Gene3D" id="3.30.450.40">
    <property type="match status" value="1"/>
</dbReference>
<dbReference type="Gene3D" id="1.10.10.10">
    <property type="entry name" value="Winged helix-like DNA-binding domain superfamily/Winged helix DNA-binding domain"/>
    <property type="match status" value="1"/>
</dbReference>
<feature type="domain" description="IclR-ED" evidence="5">
    <location>
        <begin position="89"/>
        <end position="270"/>
    </location>
</feature>
<keyword evidence="3" id="KW-0804">Transcription</keyword>
<evidence type="ECO:0000256" key="1">
    <source>
        <dbReference type="ARBA" id="ARBA00023015"/>
    </source>
</evidence>
<dbReference type="PANTHER" id="PTHR30136:SF33">
    <property type="entry name" value="TRANSCRIPTIONAL REGULATORY PROTEIN"/>
    <property type="match status" value="1"/>
</dbReference>
<sequence>MIGSELASQNPQDELILDQKPEKKFANTLARGLSILRAFRPSDNGLGNLEISERTGIPRSTVSRLTFTLCQERYLTHGRHHEKYHLGPAAFALGNIASASFRFVETAAPIMRQLAETTENLIGVSIYDQGEMLMVKTWRPSESPTIWIDVGYRIPVLGSSTGAAYLGSLNDDELARVTNSVEATKARAMRKLAAEAKDNMLATGYAIVADDSRYSKSINAVATPFRTTEFAEPVSFFCSGEAAKLTEAKMATEVGPALVNAVGDLQRLSG</sequence>
<dbReference type="Pfam" id="PF01614">
    <property type="entry name" value="IclR_C"/>
    <property type="match status" value="1"/>
</dbReference>
<dbReference type="InterPro" id="IPR036390">
    <property type="entry name" value="WH_DNA-bd_sf"/>
</dbReference>
<reference evidence="6 7" key="1">
    <citation type="submission" date="2019-12" db="EMBL/GenBank/DDBJ databases">
        <title>Roseobacter cerasinus sp. nov., isolated from seawater around aquaculture.</title>
        <authorList>
            <person name="Muramatsu S."/>
            <person name="Takabe Y."/>
            <person name="Mori K."/>
            <person name="Takaichi S."/>
            <person name="Hanada S."/>
        </authorList>
    </citation>
    <scope>NUCLEOTIDE SEQUENCE [LARGE SCALE GENOMIC DNA]</scope>
    <source>
        <strain evidence="6 7">AI77</strain>
    </source>
</reference>
<evidence type="ECO:0000259" key="4">
    <source>
        <dbReference type="PROSITE" id="PS51077"/>
    </source>
</evidence>
<evidence type="ECO:0000256" key="2">
    <source>
        <dbReference type="ARBA" id="ARBA00023125"/>
    </source>
</evidence>
<dbReference type="InterPro" id="IPR029016">
    <property type="entry name" value="GAF-like_dom_sf"/>
</dbReference>
<dbReference type="InterPro" id="IPR005471">
    <property type="entry name" value="Tscrpt_reg_IclR_N"/>
</dbReference>
<dbReference type="SUPFAM" id="SSF46785">
    <property type="entry name" value="Winged helix' DNA-binding domain"/>
    <property type="match status" value="1"/>
</dbReference>
<organism evidence="6 7">
    <name type="scientific">Roseobacter cerasinus</name>
    <dbReference type="NCBI Taxonomy" id="2602289"/>
    <lineage>
        <taxon>Bacteria</taxon>
        <taxon>Pseudomonadati</taxon>
        <taxon>Pseudomonadota</taxon>
        <taxon>Alphaproteobacteria</taxon>
        <taxon>Rhodobacterales</taxon>
        <taxon>Roseobacteraceae</taxon>
        <taxon>Roseobacter</taxon>
    </lineage>
</organism>
<dbReference type="GO" id="GO:0003700">
    <property type="term" value="F:DNA-binding transcription factor activity"/>
    <property type="evidence" value="ECO:0007669"/>
    <property type="project" value="TreeGrafter"/>
</dbReference>
<gene>
    <name evidence="6" type="ORF">So717_41810</name>
</gene>
<dbReference type="SMART" id="SM00346">
    <property type="entry name" value="HTH_ICLR"/>
    <property type="match status" value="1"/>
</dbReference>
<protein>
    <submittedName>
        <fullName evidence="6">Transcriptional regulator</fullName>
    </submittedName>
</protein>
<dbReference type="GO" id="GO:0003677">
    <property type="term" value="F:DNA binding"/>
    <property type="evidence" value="ECO:0007669"/>
    <property type="project" value="UniProtKB-KW"/>
</dbReference>
<keyword evidence="7" id="KW-1185">Reference proteome</keyword>
<evidence type="ECO:0000313" key="6">
    <source>
        <dbReference type="EMBL" id="GFE52428.1"/>
    </source>
</evidence>
<dbReference type="AlphaFoldDB" id="A0A640VVI9"/>
<dbReference type="PROSITE" id="PS51078">
    <property type="entry name" value="ICLR_ED"/>
    <property type="match status" value="1"/>
</dbReference>
<dbReference type="InterPro" id="IPR050707">
    <property type="entry name" value="HTH_MetabolicPath_Reg"/>
</dbReference>
<dbReference type="GO" id="GO:0045892">
    <property type="term" value="P:negative regulation of DNA-templated transcription"/>
    <property type="evidence" value="ECO:0007669"/>
    <property type="project" value="TreeGrafter"/>
</dbReference>
<dbReference type="PROSITE" id="PS51077">
    <property type="entry name" value="HTH_ICLR"/>
    <property type="match status" value="1"/>
</dbReference>
<dbReference type="PANTHER" id="PTHR30136">
    <property type="entry name" value="HELIX-TURN-HELIX TRANSCRIPTIONAL REGULATOR, ICLR FAMILY"/>
    <property type="match status" value="1"/>
</dbReference>
<dbReference type="Pfam" id="PF09339">
    <property type="entry name" value="HTH_IclR"/>
    <property type="match status" value="1"/>
</dbReference>
<evidence type="ECO:0000259" key="5">
    <source>
        <dbReference type="PROSITE" id="PS51078"/>
    </source>
</evidence>
<proteinExistence type="predicted"/>
<dbReference type="Proteomes" id="UP000436522">
    <property type="component" value="Unassembled WGS sequence"/>
</dbReference>
<dbReference type="EMBL" id="BLIV01000012">
    <property type="protein sequence ID" value="GFE52428.1"/>
    <property type="molecule type" value="Genomic_DNA"/>
</dbReference>
<feature type="domain" description="HTH iclR-type" evidence="4">
    <location>
        <begin position="26"/>
        <end position="88"/>
    </location>
</feature>
<evidence type="ECO:0000313" key="7">
    <source>
        <dbReference type="Proteomes" id="UP000436522"/>
    </source>
</evidence>
<comment type="caution">
    <text evidence="6">The sequence shown here is derived from an EMBL/GenBank/DDBJ whole genome shotgun (WGS) entry which is preliminary data.</text>
</comment>
<accession>A0A640VVI9</accession>